<evidence type="ECO:0000256" key="10">
    <source>
        <dbReference type="ARBA" id="ARBA00032434"/>
    </source>
</evidence>
<dbReference type="GO" id="GO:0048731">
    <property type="term" value="P:system development"/>
    <property type="evidence" value="ECO:0007669"/>
    <property type="project" value="UniProtKB-ARBA"/>
</dbReference>
<dbReference type="GO" id="GO:0008083">
    <property type="term" value="F:growth factor activity"/>
    <property type="evidence" value="ECO:0007669"/>
    <property type="project" value="UniProtKB-KW"/>
</dbReference>
<protein>
    <recommendedName>
        <fullName evidence="3">Inhibin beta A chain</fullName>
    </recommendedName>
    <alternativeName>
        <fullName evidence="10">Activin beta-A chain</fullName>
    </alternativeName>
</protein>
<comment type="similarity">
    <text evidence="2 14">Belongs to the TGF-beta family.</text>
</comment>
<dbReference type="FunFam" id="2.60.120.970:FF:000007">
    <property type="entry name" value="Inhibin beta A chain"/>
    <property type="match status" value="1"/>
</dbReference>
<dbReference type="PROSITE" id="PS51362">
    <property type="entry name" value="TGF_BETA_2"/>
    <property type="match status" value="1"/>
</dbReference>
<dbReference type="Gene3D" id="2.60.120.970">
    <property type="match status" value="1"/>
</dbReference>
<dbReference type="Gene3D" id="2.10.90.10">
    <property type="entry name" value="Cystine-knot cytokines"/>
    <property type="match status" value="1"/>
</dbReference>
<dbReference type="GO" id="GO:0048468">
    <property type="term" value="P:cell development"/>
    <property type="evidence" value="ECO:0007669"/>
    <property type="project" value="UniProtKB-ARBA"/>
</dbReference>
<evidence type="ECO:0000313" key="19">
    <source>
        <dbReference type="Proteomes" id="UP001152622"/>
    </source>
</evidence>
<gene>
    <name evidence="18" type="ORF">SKAU_G00379350</name>
</gene>
<dbReference type="PANTHER" id="PTHR11848:SF133">
    <property type="entry name" value="INHIBIN BETA A CHAIN"/>
    <property type="match status" value="1"/>
</dbReference>
<dbReference type="PANTHER" id="PTHR11848">
    <property type="entry name" value="TGF-BETA FAMILY"/>
    <property type="match status" value="1"/>
</dbReference>
<dbReference type="InterPro" id="IPR000491">
    <property type="entry name" value="Inhibin_betaA"/>
</dbReference>
<accession>A0A9Q1EDC4</accession>
<keyword evidence="8" id="KW-1015">Disulfide bond</keyword>
<reference evidence="18" key="1">
    <citation type="journal article" date="2023" name="Science">
        <title>Genome structures resolve the early diversification of teleost fishes.</title>
        <authorList>
            <person name="Parey E."/>
            <person name="Louis A."/>
            <person name="Montfort J."/>
            <person name="Bouchez O."/>
            <person name="Roques C."/>
            <person name="Iampietro C."/>
            <person name="Lluch J."/>
            <person name="Castinel A."/>
            <person name="Donnadieu C."/>
            <person name="Desvignes T."/>
            <person name="Floi Bucao C."/>
            <person name="Jouanno E."/>
            <person name="Wen M."/>
            <person name="Mejri S."/>
            <person name="Dirks R."/>
            <person name="Jansen H."/>
            <person name="Henkel C."/>
            <person name="Chen W.J."/>
            <person name="Zahm M."/>
            <person name="Cabau C."/>
            <person name="Klopp C."/>
            <person name="Thompson A.W."/>
            <person name="Robinson-Rechavi M."/>
            <person name="Braasch I."/>
            <person name="Lecointre G."/>
            <person name="Bobe J."/>
            <person name="Postlethwait J.H."/>
            <person name="Berthelot C."/>
            <person name="Roest Crollius H."/>
            <person name="Guiguen Y."/>
        </authorList>
    </citation>
    <scope>NUCLEOTIDE SEQUENCE</scope>
    <source>
        <strain evidence="18">WJC10195</strain>
    </source>
</reference>
<dbReference type="GO" id="GO:0005125">
    <property type="term" value="F:cytokine activity"/>
    <property type="evidence" value="ECO:0007669"/>
    <property type="project" value="TreeGrafter"/>
</dbReference>
<organism evidence="18 19">
    <name type="scientific">Synaphobranchus kaupii</name>
    <name type="common">Kaup's arrowtooth eel</name>
    <dbReference type="NCBI Taxonomy" id="118154"/>
    <lineage>
        <taxon>Eukaryota</taxon>
        <taxon>Metazoa</taxon>
        <taxon>Chordata</taxon>
        <taxon>Craniata</taxon>
        <taxon>Vertebrata</taxon>
        <taxon>Euteleostomi</taxon>
        <taxon>Actinopterygii</taxon>
        <taxon>Neopterygii</taxon>
        <taxon>Teleostei</taxon>
        <taxon>Anguilliformes</taxon>
        <taxon>Synaphobranchidae</taxon>
        <taxon>Synaphobranchus</taxon>
    </lineage>
</organism>
<dbReference type="InterPro" id="IPR015615">
    <property type="entry name" value="TGF-beta-rel"/>
</dbReference>
<feature type="chain" id="PRO_5040215076" description="Inhibin beta A chain" evidence="16">
    <location>
        <begin position="19"/>
        <end position="469"/>
    </location>
</feature>
<dbReference type="GO" id="GO:0045944">
    <property type="term" value="P:positive regulation of transcription by RNA polymerase II"/>
    <property type="evidence" value="ECO:0007669"/>
    <property type="project" value="UniProtKB-ARBA"/>
</dbReference>
<keyword evidence="19" id="KW-1185">Reference proteome</keyword>
<evidence type="ECO:0000256" key="7">
    <source>
        <dbReference type="ARBA" id="ARBA00023030"/>
    </source>
</evidence>
<dbReference type="Pfam" id="PF00688">
    <property type="entry name" value="TGFb_propeptide"/>
    <property type="match status" value="1"/>
</dbReference>
<dbReference type="SUPFAM" id="SSF57501">
    <property type="entry name" value="Cystine-knot cytokines"/>
    <property type="match status" value="1"/>
</dbReference>
<dbReference type="PRINTS" id="PR00670">
    <property type="entry name" value="INHIBINBA"/>
</dbReference>
<dbReference type="InterPro" id="IPR001839">
    <property type="entry name" value="TGF-b_C"/>
</dbReference>
<evidence type="ECO:0000313" key="18">
    <source>
        <dbReference type="EMBL" id="KAJ8336715.1"/>
    </source>
</evidence>
<keyword evidence="6 16" id="KW-0732">Signal</keyword>
<evidence type="ECO:0000256" key="6">
    <source>
        <dbReference type="ARBA" id="ARBA00022729"/>
    </source>
</evidence>
<dbReference type="SMART" id="SM00204">
    <property type="entry name" value="TGFB"/>
    <property type="match status" value="1"/>
</dbReference>
<dbReference type="Proteomes" id="UP001152622">
    <property type="component" value="Chromosome 19"/>
</dbReference>
<comment type="caution">
    <text evidence="18">The sequence shown here is derived from an EMBL/GenBank/DDBJ whole genome shotgun (WGS) entry which is preliminary data.</text>
</comment>
<evidence type="ECO:0000256" key="2">
    <source>
        <dbReference type="ARBA" id="ARBA00006656"/>
    </source>
</evidence>
<evidence type="ECO:0000256" key="3">
    <source>
        <dbReference type="ARBA" id="ARBA00014111"/>
    </source>
</evidence>
<comment type="subcellular location">
    <subcellularLocation>
        <location evidence="1">Secreted</location>
    </subcellularLocation>
</comment>
<feature type="domain" description="TGF-beta family profile" evidence="17">
    <location>
        <begin position="272"/>
        <end position="394"/>
    </location>
</feature>
<evidence type="ECO:0000256" key="1">
    <source>
        <dbReference type="ARBA" id="ARBA00004613"/>
    </source>
</evidence>
<evidence type="ECO:0000256" key="16">
    <source>
        <dbReference type="SAM" id="SignalP"/>
    </source>
</evidence>
<dbReference type="GO" id="GO:0005615">
    <property type="term" value="C:extracellular space"/>
    <property type="evidence" value="ECO:0007669"/>
    <property type="project" value="TreeGrafter"/>
</dbReference>
<keyword evidence="5" id="KW-0372">Hormone</keyword>
<evidence type="ECO:0000259" key="17">
    <source>
        <dbReference type="PROSITE" id="PS51362"/>
    </source>
</evidence>
<comment type="subunit">
    <text evidence="13">Dimeric, linked by one or more disulfide bonds. Inhibin A is a dimer of alpha/INHA and beta-A/INHBA. Activin A is a homodimer of beta-A/INHBA. Activin AB is a dimer of beta-A/INHBA and beta-B/INHBB. Interacts with FST and FSTL3; these interactions prevent activin A interaction to its type II receptor. Activin A interacts with ACVR2A. Activin A interacts with BMPR2. Inhibin A interacts with ACVR1; this interaction creates a non-signaling complex (NSC) that inhibits ACVR1-mediated BMP signaling. Inhibin A interacts with ACVR2A.</text>
</comment>
<dbReference type="InterPro" id="IPR029034">
    <property type="entry name" value="Cystine-knot_cytokine"/>
</dbReference>
<proteinExistence type="inferred from homology"/>
<dbReference type="InterPro" id="IPR001111">
    <property type="entry name" value="TGF-b_propeptide"/>
</dbReference>
<keyword evidence="4" id="KW-0964">Secreted</keyword>
<dbReference type="FunFam" id="2.10.90.10:FF:000005">
    <property type="entry name" value="Inhibin beta A chain"/>
    <property type="match status" value="1"/>
</dbReference>
<evidence type="ECO:0000256" key="5">
    <source>
        <dbReference type="ARBA" id="ARBA00022702"/>
    </source>
</evidence>
<evidence type="ECO:0000256" key="14">
    <source>
        <dbReference type="RuleBase" id="RU000354"/>
    </source>
</evidence>
<dbReference type="GO" id="GO:0005179">
    <property type="term" value="F:hormone activity"/>
    <property type="evidence" value="ECO:0007669"/>
    <property type="project" value="UniProtKB-KW"/>
</dbReference>
<dbReference type="Pfam" id="PF00019">
    <property type="entry name" value="TGF_beta"/>
    <property type="match status" value="1"/>
</dbReference>
<evidence type="ECO:0000256" key="9">
    <source>
        <dbReference type="ARBA" id="ARBA00023180"/>
    </source>
</evidence>
<evidence type="ECO:0000256" key="11">
    <source>
        <dbReference type="ARBA" id="ARBA00053188"/>
    </source>
</evidence>
<keyword evidence="9" id="KW-0325">Glycoprotein</keyword>
<evidence type="ECO:0000256" key="8">
    <source>
        <dbReference type="ARBA" id="ARBA00023157"/>
    </source>
</evidence>
<dbReference type="PROSITE" id="PS00250">
    <property type="entry name" value="TGF_BETA_1"/>
    <property type="match status" value="1"/>
</dbReference>
<dbReference type="AlphaFoldDB" id="A0A9Q1EDC4"/>
<keyword evidence="7 14" id="KW-0339">Growth factor</keyword>
<comment type="function">
    <text evidence="11">Inhibins/activins are involved in regulating a number of diverse functions such as hypothalamic and pituitary hormone secretion, gonadal hormone secretion, germ cell development and maturation, erythroid differentiation, insulin secretion, nerve cell survival, embryonic axial development or bone growth, depending on their subunit composition.</text>
</comment>
<feature type="region of interest" description="Disordered" evidence="15">
    <location>
        <begin position="15"/>
        <end position="40"/>
    </location>
</feature>
<dbReference type="OrthoDB" id="6516235at2759"/>
<evidence type="ECO:0000256" key="4">
    <source>
        <dbReference type="ARBA" id="ARBA00022525"/>
    </source>
</evidence>
<evidence type="ECO:0000256" key="13">
    <source>
        <dbReference type="ARBA" id="ARBA00064700"/>
    </source>
</evidence>
<dbReference type="InterPro" id="IPR017948">
    <property type="entry name" value="TGFb_CS"/>
</dbReference>
<evidence type="ECO:0000256" key="15">
    <source>
        <dbReference type="SAM" id="MobiDB-lite"/>
    </source>
</evidence>
<dbReference type="GO" id="GO:0048513">
    <property type="term" value="P:animal organ development"/>
    <property type="evidence" value="ECO:0007669"/>
    <property type="project" value="UniProtKB-ARBA"/>
</dbReference>
<sequence length="469" mass="51673">MLLLLSGIWAVGCSPAPAGPPSAPEEAAGGEREPPSATDCPSCALARLPKEPAGQPDMVEAVKRHILSMLHLSERPNITRPVPRAALLNAIKKLHVGRVGEDGSVEIEDEGQSRAERSELAEQTAEIITFAEAGDSSDSVNFHMSKEGNDLSLVEQANVWLFLKLAKANRSRAKVTIQLLHRQQGPDGLVQEVSVSEKAVDTRRSGWHTLPVSGTVQALLDQGGSSLGLRVSCPQCADVGATLVLAEVPKREREQSHRPFLMAVVRQDGDLAHRRSKRGLECDGKIRTCCKKQFHVNFKEIGWSDWIIAPSGYHANYCEGDCPGHVASITGSSLSFHSTVINHYRMRGYSPFTNIKSCCVPTRLRAMSMLYYNEEQKIVKKDIQNMIVEECGCFIDGGWEDTPRASVNKYIKRVKKKNLKKDKMEDGQLTLPTVLFEGDSQSVVFFIILRLADPTLICFQSLLNLMGFL</sequence>
<dbReference type="EMBL" id="JAINUF010000019">
    <property type="protein sequence ID" value="KAJ8336715.1"/>
    <property type="molecule type" value="Genomic_DNA"/>
</dbReference>
<evidence type="ECO:0000256" key="12">
    <source>
        <dbReference type="ARBA" id="ARBA00056675"/>
    </source>
</evidence>
<comment type="function">
    <text evidence="12">Inhibin A is a dimer of alpha/INHA and beta-A/INHBA that functions as a feedback regulator in the hypothalamic-pituitary-gonadal (HPG) axis. Inhibits the secretion of FSH from the anterior pituitary gland by acting on pituitary gonadotrope cells. Antagonizes activin A by binding to the proteoglycan, betaglycan, and forming a stable complex with and, thereby, sequestering type II activin receptors while excluding type I receptor.</text>
</comment>
<name>A0A9Q1EDC4_SYNKA</name>
<feature type="signal peptide" evidence="16">
    <location>
        <begin position="1"/>
        <end position="18"/>
    </location>
</feature>
<dbReference type="CDD" id="cd19404">
    <property type="entry name" value="TGF_beta_INHBA"/>
    <property type="match status" value="1"/>
</dbReference>